<proteinExistence type="predicted"/>
<accession>A0ACB6Z0E0</accession>
<organism evidence="1 2">
    <name type="scientific">Thelephora ganbajun</name>
    <name type="common">Ganba fungus</name>
    <dbReference type="NCBI Taxonomy" id="370292"/>
    <lineage>
        <taxon>Eukaryota</taxon>
        <taxon>Fungi</taxon>
        <taxon>Dikarya</taxon>
        <taxon>Basidiomycota</taxon>
        <taxon>Agaricomycotina</taxon>
        <taxon>Agaricomycetes</taxon>
        <taxon>Thelephorales</taxon>
        <taxon>Thelephoraceae</taxon>
        <taxon>Thelephora</taxon>
    </lineage>
</organism>
<keyword evidence="2" id="KW-1185">Reference proteome</keyword>
<protein>
    <submittedName>
        <fullName evidence="1">Kinase-like protein</fullName>
    </submittedName>
</protein>
<evidence type="ECO:0000313" key="2">
    <source>
        <dbReference type="Proteomes" id="UP000886501"/>
    </source>
</evidence>
<name>A0ACB6Z0E0_THEGA</name>
<comment type="caution">
    <text evidence="1">The sequence shown here is derived from an EMBL/GenBank/DDBJ whole genome shotgun (WGS) entry which is preliminary data.</text>
</comment>
<dbReference type="Proteomes" id="UP000886501">
    <property type="component" value="Unassembled WGS sequence"/>
</dbReference>
<evidence type="ECO:0000313" key="1">
    <source>
        <dbReference type="EMBL" id="KAF9643033.1"/>
    </source>
</evidence>
<sequence>MRTHGSDDERATRAFYRETVIWKRLEHPNILPLLGVTTSPLQLISDWMSGGDLQEYIKKHPDTDRLKLLCDVTKGLCYLHSRNMIHGDLKGPNILVDDFGRARIADFAVTMVTKDEDFLEDDSAGGYTPGWAAPETIEEGAKSKESDIFSFAMVMVEVFSGTIPYSDGSPYRTLFAIMKGERPPRPTHPTFTENLWTLMQRCWSHDPRLRPEASEILDVLLTPASVSHLF</sequence>
<dbReference type="EMBL" id="MU118297">
    <property type="protein sequence ID" value="KAF9643033.1"/>
    <property type="molecule type" value="Genomic_DNA"/>
</dbReference>
<reference evidence="1" key="2">
    <citation type="journal article" date="2020" name="Nat. Commun.">
        <title>Large-scale genome sequencing of mycorrhizal fungi provides insights into the early evolution of symbiotic traits.</title>
        <authorList>
            <person name="Miyauchi S."/>
            <person name="Kiss E."/>
            <person name="Kuo A."/>
            <person name="Drula E."/>
            <person name="Kohler A."/>
            <person name="Sanchez-Garcia M."/>
            <person name="Morin E."/>
            <person name="Andreopoulos B."/>
            <person name="Barry K.W."/>
            <person name="Bonito G."/>
            <person name="Buee M."/>
            <person name="Carver A."/>
            <person name="Chen C."/>
            <person name="Cichocki N."/>
            <person name="Clum A."/>
            <person name="Culley D."/>
            <person name="Crous P.W."/>
            <person name="Fauchery L."/>
            <person name="Girlanda M."/>
            <person name="Hayes R.D."/>
            <person name="Keri Z."/>
            <person name="LaButti K."/>
            <person name="Lipzen A."/>
            <person name="Lombard V."/>
            <person name="Magnuson J."/>
            <person name="Maillard F."/>
            <person name="Murat C."/>
            <person name="Nolan M."/>
            <person name="Ohm R.A."/>
            <person name="Pangilinan J."/>
            <person name="Pereira M.F."/>
            <person name="Perotto S."/>
            <person name="Peter M."/>
            <person name="Pfister S."/>
            <person name="Riley R."/>
            <person name="Sitrit Y."/>
            <person name="Stielow J.B."/>
            <person name="Szollosi G."/>
            <person name="Zifcakova L."/>
            <person name="Stursova M."/>
            <person name="Spatafora J.W."/>
            <person name="Tedersoo L."/>
            <person name="Vaario L.M."/>
            <person name="Yamada A."/>
            <person name="Yan M."/>
            <person name="Wang P."/>
            <person name="Xu J."/>
            <person name="Bruns T."/>
            <person name="Baldrian P."/>
            <person name="Vilgalys R."/>
            <person name="Dunand C."/>
            <person name="Henrissat B."/>
            <person name="Grigoriev I.V."/>
            <person name="Hibbett D."/>
            <person name="Nagy L.G."/>
            <person name="Martin F.M."/>
        </authorList>
    </citation>
    <scope>NUCLEOTIDE SEQUENCE</scope>
    <source>
        <strain evidence="1">P2</strain>
    </source>
</reference>
<reference evidence="1" key="1">
    <citation type="submission" date="2019-10" db="EMBL/GenBank/DDBJ databases">
        <authorList>
            <consortium name="DOE Joint Genome Institute"/>
            <person name="Kuo A."/>
            <person name="Miyauchi S."/>
            <person name="Kiss E."/>
            <person name="Drula E."/>
            <person name="Kohler A."/>
            <person name="Sanchez-Garcia M."/>
            <person name="Andreopoulos B."/>
            <person name="Barry K.W."/>
            <person name="Bonito G."/>
            <person name="Buee M."/>
            <person name="Carver A."/>
            <person name="Chen C."/>
            <person name="Cichocki N."/>
            <person name="Clum A."/>
            <person name="Culley D."/>
            <person name="Crous P.W."/>
            <person name="Fauchery L."/>
            <person name="Girlanda M."/>
            <person name="Hayes R."/>
            <person name="Keri Z."/>
            <person name="Labutti K."/>
            <person name="Lipzen A."/>
            <person name="Lombard V."/>
            <person name="Magnuson J."/>
            <person name="Maillard F."/>
            <person name="Morin E."/>
            <person name="Murat C."/>
            <person name="Nolan M."/>
            <person name="Ohm R."/>
            <person name="Pangilinan J."/>
            <person name="Pereira M."/>
            <person name="Perotto S."/>
            <person name="Peter M."/>
            <person name="Riley R."/>
            <person name="Sitrit Y."/>
            <person name="Stielow B."/>
            <person name="Szollosi G."/>
            <person name="Zifcakova L."/>
            <person name="Stursova M."/>
            <person name="Spatafora J.W."/>
            <person name="Tedersoo L."/>
            <person name="Vaario L.-M."/>
            <person name="Yamada A."/>
            <person name="Yan M."/>
            <person name="Wang P."/>
            <person name="Xu J."/>
            <person name="Bruns T."/>
            <person name="Baldrian P."/>
            <person name="Vilgalys R."/>
            <person name="Henrissat B."/>
            <person name="Grigoriev I.V."/>
            <person name="Hibbett D."/>
            <person name="Nagy L.G."/>
            <person name="Martin F.M."/>
        </authorList>
    </citation>
    <scope>NUCLEOTIDE SEQUENCE</scope>
    <source>
        <strain evidence="1">P2</strain>
    </source>
</reference>
<gene>
    <name evidence="1" type="ORF">BDM02DRAFT_1761045</name>
</gene>